<accession>A0ACB7S620</accession>
<protein>
    <submittedName>
        <fullName evidence="1">Uncharacterized protein</fullName>
    </submittedName>
</protein>
<organism evidence="1 2">
    <name type="scientific">Hyalomma asiaticum</name>
    <name type="common">Tick</name>
    <dbReference type="NCBI Taxonomy" id="266040"/>
    <lineage>
        <taxon>Eukaryota</taxon>
        <taxon>Metazoa</taxon>
        <taxon>Ecdysozoa</taxon>
        <taxon>Arthropoda</taxon>
        <taxon>Chelicerata</taxon>
        <taxon>Arachnida</taxon>
        <taxon>Acari</taxon>
        <taxon>Parasitiformes</taxon>
        <taxon>Ixodida</taxon>
        <taxon>Ixodoidea</taxon>
        <taxon>Ixodidae</taxon>
        <taxon>Hyalomminae</taxon>
        <taxon>Hyalomma</taxon>
    </lineage>
</organism>
<name>A0ACB7S620_HYAAI</name>
<keyword evidence="2" id="KW-1185">Reference proteome</keyword>
<dbReference type="Proteomes" id="UP000821845">
    <property type="component" value="Chromosome 6"/>
</dbReference>
<evidence type="ECO:0000313" key="2">
    <source>
        <dbReference type="Proteomes" id="UP000821845"/>
    </source>
</evidence>
<sequence length="86" mass="9709">MPQLHLAPGLPSFLNDMRKRQHSRNAEQLHGLPEVAKNAFVRRATQHARQNGGQRNAATFSRPFASILPMHIYETGHTDLRGNADR</sequence>
<reference evidence="1" key="1">
    <citation type="submission" date="2020-05" db="EMBL/GenBank/DDBJ databases">
        <title>Large-scale comparative analyses of tick genomes elucidate their genetic diversity and vector capacities.</title>
        <authorList>
            <person name="Jia N."/>
            <person name="Wang J."/>
            <person name="Shi W."/>
            <person name="Du L."/>
            <person name="Sun Y."/>
            <person name="Zhan W."/>
            <person name="Jiang J."/>
            <person name="Wang Q."/>
            <person name="Zhang B."/>
            <person name="Ji P."/>
            <person name="Sakyi L.B."/>
            <person name="Cui X."/>
            <person name="Yuan T."/>
            <person name="Jiang B."/>
            <person name="Yang W."/>
            <person name="Lam T.T.-Y."/>
            <person name="Chang Q."/>
            <person name="Ding S."/>
            <person name="Wang X."/>
            <person name="Zhu J."/>
            <person name="Ruan X."/>
            <person name="Zhao L."/>
            <person name="Wei J."/>
            <person name="Que T."/>
            <person name="Du C."/>
            <person name="Cheng J."/>
            <person name="Dai P."/>
            <person name="Han X."/>
            <person name="Huang E."/>
            <person name="Gao Y."/>
            <person name="Liu J."/>
            <person name="Shao H."/>
            <person name="Ye R."/>
            <person name="Li L."/>
            <person name="Wei W."/>
            <person name="Wang X."/>
            <person name="Wang C."/>
            <person name="Yang T."/>
            <person name="Huo Q."/>
            <person name="Li W."/>
            <person name="Guo W."/>
            <person name="Chen H."/>
            <person name="Zhou L."/>
            <person name="Ni X."/>
            <person name="Tian J."/>
            <person name="Zhou Y."/>
            <person name="Sheng Y."/>
            <person name="Liu T."/>
            <person name="Pan Y."/>
            <person name="Xia L."/>
            <person name="Li J."/>
            <person name="Zhao F."/>
            <person name="Cao W."/>
        </authorList>
    </citation>
    <scope>NUCLEOTIDE SEQUENCE</scope>
    <source>
        <strain evidence="1">Hyas-2018</strain>
    </source>
</reference>
<dbReference type="EMBL" id="CM023486">
    <property type="protein sequence ID" value="KAH6929118.1"/>
    <property type="molecule type" value="Genomic_DNA"/>
</dbReference>
<comment type="caution">
    <text evidence="1">The sequence shown here is derived from an EMBL/GenBank/DDBJ whole genome shotgun (WGS) entry which is preliminary data.</text>
</comment>
<gene>
    <name evidence="1" type="ORF">HPB50_023416</name>
</gene>
<proteinExistence type="predicted"/>
<evidence type="ECO:0000313" key="1">
    <source>
        <dbReference type="EMBL" id="KAH6929118.1"/>
    </source>
</evidence>